<dbReference type="AlphaFoldDB" id="A0A443PN77"/>
<comment type="caution">
    <text evidence="2">The sequence shown here is derived from an EMBL/GenBank/DDBJ whole genome shotgun (WGS) entry which is preliminary data.</text>
</comment>
<dbReference type="OrthoDB" id="1899291at2759"/>
<keyword evidence="3" id="KW-1185">Reference proteome</keyword>
<proteinExistence type="predicted"/>
<reference evidence="2 3" key="1">
    <citation type="journal article" date="2019" name="Nat. Plants">
        <title>Stout camphor tree genome fills gaps in understanding of flowering plant genome evolution.</title>
        <authorList>
            <person name="Chaw S.M."/>
            <person name="Liu Y.C."/>
            <person name="Wu Y.W."/>
            <person name="Wang H.Y."/>
            <person name="Lin C.I."/>
            <person name="Wu C.S."/>
            <person name="Ke H.M."/>
            <person name="Chang L.Y."/>
            <person name="Hsu C.Y."/>
            <person name="Yang H.T."/>
            <person name="Sudianto E."/>
            <person name="Hsu M.H."/>
            <person name="Wu K.P."/>
            <person name="Wang L.N."/>
            <person name="Leebens-Mack J.H."/>
            <person name="Tsai I.J."/>
        </authorList>
    </citation>
    <scope>NUCLEOTIDE SEQUENCE [LARGE SCALE GENOMIC DNA]</scope>
    <source>
        <strain evidence="3">cv. Chaw 1501</strain>
        <tissue evidence="2">Young leaves</tissue>
    </source>
</reference>
<gene>
    <name evidence="2" type="ORF">CKAN_02144200</name>
</gene>
<evidence type="ECO:0000313" key="2">
    <source>
        <dbReference type="EMBL" id="RWR92233.1"/>
    </source>
</evidence>
<organism evidence="2 3">
    <name type="scientific">Cinnamomum micranthum f. kanehirae</name>
    <dbReference type="NCBI Taxonomy" id="337451"/>
    <lineage>
        <taxon>Eukaryota</taxon>
        <taxon>Viridiplantae</taxon>
        <taxon>Streptophyta</taxon>
        <taxon>Embryophyta</taxon>
        <taxon>Tracheophyta</taxon>
        <taxon>Spermatophyta</taxon>
        <taxon>Magnoliopsida</taxon>
        <taxon>Magnoliidae</taxon>
        <taxon>Laurales</taxon>
        <taxon>Lauraceae</taxon>
        <taxon>Cinnamomum</taxon>
    </lineage>
</organism>
<protein>
    <submittedName>
        <fullName evidence="2">Uncharacterized protein</fullName>
    </submittedName>
</protein>
<name>A0A443PN77_9MAGN</name>
<dbReference type="PANTHER" id="PTHR34567:SF3">
    <property type="entry name" value="FK506-BINDING-LIKE PROTEIN"/>
    <property type="match status" value="1"/>
</dbReference>
<dbReference type="PANTHER" id="PTHR34567">
    <property type="entry name" value="FK506-BINDING-LIKE PROTEIN"/>
    <property type="match status" value="1"/>
</dbReference>
<feature type="region of interest" description="Disordered" evidence="1">
    <location>
        <begin position="1"/>
        <end position="40"/>
    </location>
</feature>
<evidence type="ECO:0000313" key="3">
    <source>
        <dbReference type="Proteomes" id="UP000283530"/>
    </source>
</evidence>
<accession>A0A443PN77</accession>
<dbReference type="EMBL" id="QPKB01000009">
    <property type="protein sequence ID" value="RWR92233.1"/>
    <property type="molecule type" value="Genomic_DNA"/>
</dbReference>
<dbReference type="Proteomes" id="UP000283530">
    <property type="component" value="Unassembled WGS sequence"/>
</dbReference>
<evidence type="ECO:0000256" key="1">
    <source>
        <dbReference type="SAM" id="MobiDB-lite"/>
    </source>
</evidence>
<dbReference type="STRING" id="337451.A0A443PN77"/>
<sequence>MGGWRGSHAPRDNSQQESQWIAPRSKPRKPPSGLSWQPTVPSWEKEFCSSVCRIPWRKICETKRVMSFYKNIVEWNDSAGEEALHNAKTRFWAEINGLPCDISLPDPDIYIDAVDWNSYIDPELLLDLDRVPPVPDVGEKKDGKLGFLDSTLSNQPIICTGWDDTDFPVMEANNAVGPGCENYLRIADNSNVWGRNDEENKVAEGNSWESGWGDYNKNFNDINNAWESSARENRTAVNNSWNSGWGQWDNYDRSADNSNARGQYAPRSSRFHGDYWQTNGGWRNDKGRKRASFVHERPIINKRPLASWQWNSIQSCGPMYQDKSTQSGNQCNWEKPVS</sequence>